<dbReference type="EMBL" id="AODD01000030">
    <property type="protein sequence ID" value="EUJ20031.1"/>
    <property type="molecule type" value="Genomic_DNA"/>
</dbReference>
<dbReference type="Gene3D" id="3.90.550.10">
    <property type="entry name" value="Spore Coat Polysaccharide Biosynthesis Protein SpsA, Chain A"/>
    <property type="match status" value="1"/>
</dbReference>
<dbReference type="PANTHER" id="PTHR22916:SF3">
    <property type="entry name" value="UDP-GLCNAC:BETAGAL BETA-1,3-N-ACETYLGLUCOSAMINYLTRANSFERASE-LIKE PROTEIN 1"/>
    <property type="match status" value="1"/>
</dbReference>
<dbReference type="AlphaFoldDB" id="W7BAQ3"/>
<dbReference type="PATRIC" id="fig|1265819.5.peg.2940"/>
<protein>
    <submittedName>
        <fullName evidence="3">TuaG</fullName>
    </submittedName>
</protein>
<dbReference type="GO" id="GO:0016758">
    <property type="term" value="F:hexosyltransferase activity"/>
    <property type="evidence" value="ECO:0007669"/>
    <property type="project" value="UniProtKB-ARBA"/>
</dbReference>
<organism evidence="3 4">
    <name type="scientific">Listeria grandensis FSL F6-0971</name>
    <dbReference type="NCBI Taxonomy" id="1265819"/>
    <lineage>
        <taxon>Bacteria</taxon>
        <taxon>Bacillati</taxon>
        <taxon>Bacillota</taxon>
        <taxon>Bacilli</taxon>
        <taxon>Bacillales</taxon>
        <taxon>Listeriaceae</taxon>
        <taxon>Listeria</taxon>
    </lineage>
</organism>
<dbReference type="InterPro" id="IPR001173">
    <property type="entry name" value="Glyco_trans_2-like"/>
</dbReference>
<dbReference type="Pfam" id="PF00535">
    <property type="entry name" value="Glycos_transf_2"/>
    <property type="match status" value="1"/>
</dbReference>
<dbReference type="Proteomes" id="UP000019253">
    <property type="component" value="Unassembled WGS sequence"/>
</dbReference>
<dbReference type="STRING" id="1265819.PGRAN_14722"/>
<evidence type="ECO:0000313" key="3">
    <source>
        <dbReference type="EMBL" id="EUJ20031.1"/>
    </source>
</evidence>
<sequence>MPSYNSAKTVEHAIQSVLTQTYQDLELVIIDDCSNDETCRIVEKITDTRIRLIRLSQNGGSAVARNTGMEAATGRYIAFLDSDDSWYPEKLARQHAFMTTNKIGFSFTAYYRNEPNGKKRLVPAPAEMTYKKLLRNTIIGCLTVMIDRTIVGHFTMPNIRTRQDTATWLAILKTGIHAYGLNEGLAYYQVEANTLSANKTKMLQQTWKMYREQEKLNYIHTLYNFTGYVYQAIKKRVGGYA</sequence>
<evidence type="ECO:0000256" key="1">
    <source>
        <dbReference type="ARBA" id="ARBA00006739"/>
    </source>
</evidence>
<proteinExistence type="inferred from homology"/>
<evidence type="ECO:0000313" key="4">
    <source>
        <dbReference type="Proteomes" id="UP000019253"/>
    </source>
</evidence>
<dbReference type="InterPro" id="IPR029044">
    <property type="entry name" value="Nucleotide-diphossugar_trans"/>
</dbReference>
<dbReference type="CDD" id="cd00761">
    <property type="entry name" value="Glyco_tranf_GTA_type"/>
    <property type="match status" value="1"/>
</dbReference>
<comment type="similarity">
    <text evidence="1">Belongs to the glycosyltransferase 2 family.</text>
</comment>
<keyword evidence="4" id="KW-1185">Reference proteome</keyword>
<name>W7BAQ3_9LIST</name>
<accession>W7BAQ3</accession>
<dbReference type="SUPFAM" id="SSF53448">
    <property type="entry name" value="Nucleotide-diphospho-sugar transferases"/>
    <property type="match status" value="1"/>
</dbReference>
<dbReference type="RefSeq" id="WP_077914700.1">
    <property type="nucleotide sequence ID" value="NZ_AODD01000030.1"/>
</dbReference>
<feature type="domain" description="Glycosyltransferase 2-like" evidence="2">
    <location>
        <begin position="1"/>
        <end position="126"/>
    </location>
</feature>
<gene>
    <name evidence="3" type="ORF">PGRAN_14722</name>
</gene>
<dbReference type="OrthoDB" id="9785185at2"/>
<reference evidence="3 4" key="1">
    <citation type="journal article" date="2014" name="Int. J. Syst. Evol. Microbiol.">
        <title>Listeria floridensis sp. nov., Listeria aquatica sp. nov., Listeria cornellensis sp. nov., Listeria riparia sp. nov. and Listeria grandensis sp. nov., from agricultural and natural environments.</title>
        <authorList>
            <person name="den Bakker H.C."/>
            <person name="Warchocki S."/>
            <person name="Wright E.M."/>
            <person name="Allred A.F."/>
            <person name="Ahlstrom C."/>
            <person name="Manuel C.S."/>
            <person name="Stasiewicz M.J."/>
            <person name="Burrell A."/>
            <person name="Roof S."/>
            <person name="Strawn L."/>
            <person name="Fortes E.D."/>
            <person name="Nightingale K.K."/>
            <person name="Kephart D."/>
            <person name="Wiedmann M."/>
        </authorList>
    </citation>
    <scope>NUCLEOTIDE SEQUENCE [LARGE SCALE GENOMIC DNA]</scope>
    <source>
        <strain evidence="4">FSL F6-971</strain>
    </source>
</reference>
<evidence type="ECO:0000259" key="2">
    <source>
        <dbReference type="Pfam" id="PF00535"/>
    </source>
</evidence>
<comment type="caution">
    <text evidence="3">The sequence shown here is derived from an EMBL/GenBank/DDBJ whole genome shotgun (WGS) entry which is preliminary data.</text>
</comment>
<dbReference type="PANTHER" id="PTHR22916">
    <property type="entry name" value="GLYCOSYLTRANSFERASE"/>
    <property type="match status" value="1"/>
</dbReference>